<proteinExistence type="predicted"/>
<reference evidence="2" key="1">
    <citation type="journal article" date="2014" name="Nat. Commun.">
        <title>Multiple recent horizontal transfers of a large genomic region in cheese making fungi.</title>
        <authorList>
            <person name="Cheeseman K."/>
            <person name="Ropars J."/>
            <person name="Renault P."/>
            <person name="Dupont J."/>
            <person name="Gouzy J."/>
            <person name="Branca A."/>
            <person name="Abraham A.L."/>
            <person name="Ceppi M."/>
            <person name="Conseiller E."/>
            <person name="Debuchy R."/>
            <person name="Malagnac F."/>
            <person name="Goarin A."/>
            <person name="Silar P."/>
            <person name="Lacoste S."/>
            <person name="Sallet E."/>
            <person name="Bensimon A."/>
            <person name="Giraud T."/>
            <person name="Brygoo Y."/>
        </authorList>
    </citation>
    <scope>NUCLEOTIDE SEQUENCE [LARGE SCALE GENOMIC DNA]</scope>
    <source>
        <strain evidence="2">FM164</strain>
    </source>
</reference>
<evidence type="ECO:0000256" key="1">
    <source>
        <dbReference type="SAM" id="SignalP"/>
    </source>
</evidence>
<protein>
    <submittedName>
        <fullName evidence="2">Genomic scaffold, ProqFM164S02</fullName>
    </submittedName>
</protein>
<accession>W6Q0S8</accession>
<dbReference type="OMA" id="ICEAFRD"/>
<feature type="signal peptide" evidence="1">
    <location>
        <begin position="1"/>
        <end position="22"/>
    </location>
</feature>
<name>W6Q0S8_PENRF</name>
<evidence type="ECO:0000313" key="3">
    <source>
        <dbReference type="Proteomes" id="UP000030686"/>
    </source>
</evidence>
<dbReference type="EMBL" id="HG792016">
    <property type="protein sequence ID" value="CDM29895.1"/>
    <property type="molecule type" value="Genomic_DNA"/>
</dbReference>
<sequence>MHFKSIFPLLGLAASASAQVSASQMTANIDQITQKSSETNDIAKSISITNFFSTGPQLINDFKDIIQIVTDDITSMNGGKSRRSLKARQECLDVENPEKCVEDLGEIVEDPSEILGDKRALRARQECLDVADPEQCVDDIGEIVADPGQILGNKRSVKTVGKKRQSPPAYSDSEQQGICNAFRTFVMVHQELLNTVIGKRGLLSLTPFTQPIAHVLRALEGGVDTLAFGIIDTVPTCAQDATQNKNSLDMTLQEAEDTYSQ</sequence>
<dbReference type="AlphaFoldDB" id="W6Q0S8"/>
<evidence type="ECO:0000313" key="2">
    <source>
        <dbReference type="EMBL" id="CDM29895.1"/>
    </source>
</evidence>
<keyword evidence="3" id="KW-1185">Reference proteome</keyword>
<feature type="chain" id="PRO_5004879301" evidence="1">
    <location>
        <begin position="23"/>
        <end position="261"/>
    </location>
</feature>
<dbReference type="Pfam" id="PF17615">
    <property type="entry name" value="C166"/>
    <property type="match status" value="1"/>
</dbReference>
<dbReference type="OrthoDB" id="5089392at2759"/>
<gene>
    <name evidence="2" type="ORF">PROQFM164_S02g000044</name>
</gene>
<dbReference type="Proteomes" id="UP000030686">
    <property type="component" value="Unassembled WGS sequence"/>
</dbReference>
<keyword evidence="1" id="KW-0732">Signal</keyword>
<organism evidence="2 3">
    <name type="scientific">Penicillium roqueforti (strain FM164)</name>
    <dbReference type="NCBI Taxonomy" id="1365484"/>
    <lineage>
        <taxon>Eukaryota</taxon>
        <taxon>Fungi</taxon>
        <taxon>Dikarya</taxon>
        <taxon>Ascomycota</taxon>
        <taxon>Pezizomycotina</taxon>
        <taxon>Eurotiomycetes</taxon>
        <taxon>Eurotiomycetidae</taxon>
        <taxon>Eurotiales</taxon>
        <taxon>Aspergillaceae</taxon>
        <taxon>Penicillium</taxon>
    </lineage>
</organism>